<dbReference type="EMBL" id="GGEC01047530">
    <property type="protein sequence ID" value="MBX28014.1"/>
    <property type="molecule type" value="Transcribed_RNA"/>
</dbReference>
<organism evidence="1">
    <name type="scientific">Rhizophora mucronata</name>
    <name type="common">Asiatic mangrove</name>
    <dbReference type="NCBI Taxonomy" id="61149"/>
    <lineage>
        <taxon>Eukaryota</taxon>
        <taxon>Viridiplantae</taxon>
        <taxon>Streptophyta</taxon>
        <taxon>Embryophyta</taxon>
        <taxon>Tracheophyta</taxon>
        <taxon>Spermatophyta</taxon>
        <taxon>Magnoliopsida</taxon>
        <taxon>eudicotyledons</taxon>
        <taxon>Gunneridae</taxon>
        <taxon>Pentapetalae</taxon>
        <taxon>rosids</taxon>
        <taxon>fabids</taxon>
        <taxon>Malpighiales</taxon>
        <taxon>Rhizophoraceae</taxon>
        <taxon>Rhizophora</taxon>
    </lineage>
</organism>
<evidence type="ECO:0000313" key="2">
    <source>
        <dbReference type="EMBL" id="MBX28020.1"/>
    </source>
</evidence>
<reference evidence="1" key="1">
    <citation type="submission" date="2018-02" db="EMBL/GenBank/DDBJ databases">
        <title>Rhizophora mucronata_Transcriptome.</title>
        <authorList>
            <person name="Meera S.P."/>
            <person name="Sreeshan A."/>
            <person name="Augustine A."/>
        </authorList>
    </citation>
    <scope>NUCLEOTIDE SEQUENCE</scope>
    <source>
        <tissue evidence="1">Leaf</tissue>
    </source>
</reference>
<dbReference type="AlphaFoldDB" id="A0A2P2MCW9"/>
<sequence>MNCENPYMSTCQTMNEFHLERKGVTIFESTAVNRSSLIISSSPIQHSKDADAHVENYIENGPMHMQTPMWEDLLSQQK</sequence>
<accession>A0A2P2MCW9</accession>
<protein>
    <submittedName>
        <fullName evidence="2">Autophagy-related protein 18g isoform X3</fullName>
    </submittedName>
    <submittedName>
        <fullName evidence="1">Breast carcinoma amplified sequence</fullName>
    </submittedName>
</protein>
<proteinExistence type="predicted"/>
<name>A0A2P2MCW9_RHIMU</name>
<dbReference type="EMBL" id="GGEC01047536">
    <property type="protein sequence ID" value="MBX28020.1"/>
    <property type="molecule type" value="Transcribed_RNA"/>
</dbReference>
<evidence type="ECO:0000313" key="1">
    <source>
        <dbReference type="EMBL" id="MBX28014.1"/>
    </source>
</evidence>